<evidence type="ECO:0000256" key="13">
    <source>
        <dbReference type="ARBA" id="ARBA00023136"/>
    </source>
</evidence>
<feature type="domain" description="Transferrin-like" evidence="23">
    <location>
        <begin position="351"/>
        <end position="689"/>
    </location>
</feature>
<evidence type="ECO:0000259" key="23">
    <source>
        <dbReference type="PROSITE" id="PS51408"/>
    </source>
</evidence>
<dbReference type="PROSITE" id="PS51408">
    <property type="entry name" value="TRANSFERRIN_LIKE_4"/>
    <property type="match status" value="2"/>
</dbReference>
<feature type="binding site" evidence="20">
    <location>
        <position position="609"/>
    </location>
    <ligand>
        <name>Fe(3+)</name>
        <dbReference type="ChEBI" id="CHEBI:29034"/>
        <label>1</label>
    </ligand>
</feature>
<dbReference type="GO" id="GO:0046872">
    <property type="term" value="F:metal ion binding"/>
    <property type="evidence" value="ECO:0007669"/>
    <property type="project" value="UniProtKB-KW"/>
</dbReference>
<dbReference type="PROSITE" id="PS00206">
    <property type="entry name" value="TRANSFERRIN_LIKE_2"/>
    <property type="match status" value="2"/>
</dbReference>
<keyword evidence="10" id="KW-0862">Zinc</keyword>
<feature type="disulfide bond" evidence="21">
    <location>
        <begin position="517"/>
        <end position="530"/>
    </location>
</feature>
<feature type="disulfide bond" evidence="21">
    <location>
        <begin position="170"/>
        <end position="187"/>
    </location>
</feature>
<dbReference type="SUPFAM" id="SSF53850">
    <property type="entry name" value="Periplasmic binding protein-like II"/>
    <property type="match status" value="2"/>
</dbReference>
<feature type="binding site" evidence="19">
    <location>
        <position position="130"/>
    </location>
    <ligand>
        <name>hydrogencarbonate</name>
        <dbReference type="ChEBI" id="CHEBI:17544"/>
        <label>1</label>
    </ligand>
</feature>
<feature type="disulfide bond" evidence="21">
    <location>
        <begin position="503"/>
        <end position="520"/>
    </location>
</feature>
<feature type="binding site" evidence="20">
    <location>
        <position position="204"/>
    </location>
    <ligand>
        <name>Fe(3+)</name>
        <dbReference type="ChEBI" id="CHEBI:29034"/>
        <label>1</label>
    </ligand>
</feature>
<feature type="binding site" evidence="20">
    <location>
        <position position="105"/>
    </location>
    <ligand>
        <name>Fe(3+)</name>
        <dbReference type="ChEBI" id="CHEBI:29034"/>
        <label>1</label>
    </ligand>
</feature>
<dbReference type="InterPro" id="IPR001156">
    <property type="entry name" value="Transferrin-like_dom"/>
</dbReference>
<evidence type="ECO:0000256" key="7">
    <source>
        <dbReference type="ARBA" id="ARBA00022723"/>
    </source>
</evidence>
<keyword evidence="18" id="KW-0964">Secreted</keyword>
<evidence type="ECO:0000313" key="25">
    <source>
        <dbReference type="Proteomes" id="UP000694580"/>
    </source>
</evidence>
<evidence type="ECO:0000256" key="4">
    <source>
        <dbReference type="ARBA" id="ARBA00022475"/>
    </source>
</evidence>
<keyword evidence="11 18" id="KW-0408">Iron</keyword>
<feature type="binding site" evidence="20">
    <location>
        <position position="540"/>
    </location>
    <ligand>
        <name>Fe(3+)</name>
        <dbReference type="ChEBI" id="CHEBI:29034"/>
        <label>2</label>
    </ligand>
</feature>
<evidence type="ECO:0000313" key="24">
    <source>
        <dbReference type="Ensembl" id="ENSDCDP00010026805.1"/>
    </source>
</evidence>
<dbReference type="InterPro" id="IPR018195">
    <property type="entry name" value="Transferrin_Fe_BS"/>
</dbReference>
<protein>
    <recommendedName>
        <fullName evidence="18">Serotransferrin</fullName>
    </recommendedName>
</protein>
<accession>A0AAY4C0W3</accession>
<comment type="subunit">
    <text evidence="2 18">Monomer.</text>
</comment>
<evidence type="ECO:0000256" key="10">
    <source>
        <dbReference type="ARBA" id="ARBA00022833"/>
    </source>
</evidence>
<dbReference type="GeneTree" id="ENSGT00940000159265"/>
<dbReference type="Ensembl" id="ENSDCDT00010033262.1">
    <property type="protein sequence ID" value="ENSDCDP00010026805.1"/>
    <property type="gene ID" value="ENSDCDG00010017077.1"/>
</dbReference>
<keyword evidence="6" id="KW-0336">GPI-anchor</keyword>
<dbReference type="GO" id="GO:0005886">
    <property type="term" value="C:plasma membrane"/>
    <property type="evidence" value="ECO:0007669"/>
    <property type="project" value="UniProtKB-SubCell"/>
</dbReference>
<evidence type="ECO:0000256" key="3">
    <source>
        <dbReference type="ARBA" id="ARBA00022448"/>
    </source>
</evidence>
<dbReference type="GO" id="GO:0055037">
    <property type="term" value="C:recycling endosome"/>
    <property type="evidence" value="ECO:0007669"/>
    <property type="project" value="TreeGrafter"/>
</dbReference>
<dbReference type="CDD" id="cd13529">
    <property type="entry name" value="PBP2_transferrin"/>
    <property type="match status" value="2"/>
</dbReference>
<feature type="disulfide bond" evidence="21">
    <location>
        <begin position="354"/>
        <end position="391"/>
    </location>
</feature>
<feature type="disulfide bond" evidence="21">
    <location>
        <begin position="489"/>
        <end position="689"/>
    </location>
</feature>
<keyword evidence="4" id="KW-1003">Cell membrane</keyword>
<feature type="binding site" evidence="19">
    <location>
        <position position="463"/>
    </location>
    <ligand>
        <name>hydrogencarbonate</name>
        <dbReference type="ChEBI" id="CHEBI:17544"/>
        <label>1</label>
    </ligand>
</feature>
<sequence>MAAWCALLLLPLLRTASAQSVRWCTISPQELEKCAAMSEAFASAAIRPTLECVSDTSVPKCAQRLMVNEADAFAASAKDIYDIGKQTRFKIAAGESALDGRGTTYYAVAVVKKNSAINMNNLRGKKSCHTGKNRTAGWTMPVGFLIDSGRMSVMGCNISEGVAGFFNASCIPGATETGDPASLCSLCAGPSKCEASINEKYYAYSGAFRCLVEDAGEVAFVKHTTVQENTDGQGETWAQGLKSTDYELLCPDGTRSRVTNYERCHLVRVPARGIVVRSEFDPAVVYNMLREGLLKSEFEVFSSASFGGANLLFSDSSATFIEVASPNYVDWMGHAYYDALRAMDCTIPAHLRWCVLSGAEQEKCVDMAQAFDDKALTPKIQCIYGHSVDDCMQKIKNKEADAITVDGGYIYTAGSTYGLVPAAGESYTGDRDGTVYYAVAVLRKSNGDIRRIADLRGKTSCHTGYGRTAGWNVPIGLLIERSLIRPQKCQVPLAVGGFFKASCVPGANQDGFPVNLCEKCIGDMDGKNACVRDKDRYDGYSGAFRCLAEGSGEVAFVKHSTVFQNTDGNNTDPWAINLKSSQFQLLCPRESRAEVTQYRECNLARVASHAVMTRPDINHHAIFGLLDRAQKYYGKGAGSEFDMFGSSRYGGADLIFKDSTLSIIGVAEKKTYEQWLGPQYVDALKAMECNSSMSGNFL</sequence>
<keyword evidence="12 18" id="KW-0406">Ion transport</keyword>
<proteinExistence type="inferred from homology"/>
<evidence type="ECO:0000256" key="22">
    <source>
        <dbReference type="SAM" id="SignalP"/>
    </source>
</evidence>
<feature type="binding site" evidence="20">
    <location>
        <position position="436"/>
    </location>
    <ligand>
        <name>Fe(3+)</name>
        <dbReference type="ChEBI" id="CHEBI:29034"/>
        <label>1</label>
    </ligand>
</feature>
<evidence type="ECO:0000256" key="16">
    <source>
        <dbReference type="ARBA" id="ARBA00023288"/>
    </source>
</evidence>
<feature type="signal peptide" evidence="22">
    <location>
        <begin position="1"/>
        <end position="18"/>
    </location>
</feature>
<gene>
    <name evidence="24" type="primary">MELTF</name>
</gene>
<feature type="disulfide bond" evidence="21">
    <location>
        <begin position="24"/>
        <end position="61"/>
    </location>
</feature>
<feature type="chain" id="PRO_5044333650" description="Serotransferrin" evidence="22">
    <location>
        <begin position="19"/>
        <end position="698"/>
    </location>
</feature>
<evidence type="ECO:0000256" key="20">
    <source>
        <dbReference type="PIRSR" id="PIRSR002549-3"/>
    </source>
</evidence>
<dbReference type="PANTHER" id="PTHR11485:SF21">
    <property type="entry name" value="MELANOTRANSFERRIN"/>
    <property type="match status" value="1"/>
</dbReference>
<evidence type="ECO:0000256" key="6">
    <source>
        <dbReference type="ARBA" id="ARBA00022622"/>
    </source>
</evidence>
<comment type="function">
    <text evidence="17">Involved in iron cellular uptake. Seems to be internalized and then recycled back to the cell membrane. Binds a single atom of iron per subunit. Could also bind zinc.</text>
</comment>
<dbReference type="GO" id="GO:0005769">
    <property type="term" value="C:early endosome"/>
    <property type="evidence" value="ECO:0007669"/>
    <property type="project" value="TreeGrafter"/>
</dbReference>
<dbReference type="GO" id="GO:0006826">
    <property type="term" value="P:iron ion transport"/>
    <property type="evidence" value="ECO:0007669"/>
    <property type="project" value="UniProtKB-KW"/>
</dbReference>
<dbReference type="SMART" id="SM00094">
    <property type="entry name" value="TR_FER"/>
    <property type="match status" value="2"/>
</dbReference>
<evidence type="ECO:0000256" key="9">
    <source>
        <dbReference type="ARBA" id="ARBA00022737"/>
    </source>
</evidence>
<feature type="disulfide bond" evidence="21">
    <location>
        <begin position="250"/>
        <end position="264"/>
    </location>
</feature>
<evidence type="ECO:0000256" key="2">
    <source>
        <dbReference type="ARBA" id="ARBA00011245"/>
    </source>
</evidence>
<keyword evidence="5 18" id="KW-0410">Iron transport</keyword>
<feature type="binding site" evidence="20">
    <location>
        <position position="406"/>
    </location>
    <ligand>
        <name>Fe(3+)</name>
        <dbReference type="ChEBI" id="CHEBI:29034"/>
        <label>1</label>
    </ligand>
</feature>
<evidence type="ECO:0000256" key="14">
    <source>
        <dbReference type="ARBA" id="ARBA00023157"/>
    </source>
</evidence>
<keyword evidence="9" id="KW-0677">Repeat</keyword>
<feature type="disulfide bond" evidence="21">
    <location>
        <begin position="461"/>
        <end position="546"/>
    </location>
</feature>
<evidence type="ECO:0000256" key="11">
    <source>
        <dbReference type="ARBA" id="ARBA00023004"/>
    </source>
</evidence>
<feature type="binding site" evidence="19">
    <location>
        <position position="470"/>
    </location>
    <ligand>
        <name>hydrogencarbonate</name>
        <dbReference type="ChEBI" id="CHEBI:17544"/>
        <label>1</label>
    </ligand>
</feature>
<dbReference type="AlphaFoldDB" id="A0AAY4C0W3"/>
<feature type="binding site" evidence="19">
    <location>
        <position position="137"/>
    </location>
    <ligand>
        <name>hydrogencarbonate</name>
        <dbReference type="ChEBI" id="CHEBI:17544"/>
        <label>1</label>
    </ligand>
</feature>
<evidence type="ECO:0000256" key="19">
    <source>
        <dbReference type="PIRSR" id="PIRSR002549-2"/>
    </source>
</evidence>
<evidence type="ECO:0000256" key="18">
    <source>
        <dbReference type="PIRNR" id="PIRNR002549"/>
    </source>
</evidence>
<feature type="disulfide bond" evidence="21">
    <location>
        <begin position="128"/>
        <end position="210"/>
    </location>
</feature>
<evidence type="ECO:0000256" key="15">
    <source>
        <dbReference type="ARBA" id="ARBA00023180"/>
    </source>
</evidence>
<feature type="disulfide bond" evidence="21">
    <location>
        <begin position="364"/>
        <end position="382"/>
    </location>
</feature>
<dbReference type="InterPro" id="IPR016357">
    <property type="entry name" value="Transferrin"/>
</dbReference>
<keyword evidence="25" id="KW-1185">Reference proteome</keyword>
<feature type="disulfide bond" evidence="21">
    <location>
        <begin position="587"/>
        <end position="601"/>
    </location>
</feature>
<feature type="domain" description="Transferrin-like" evidence="23">
    <location>
        <begin position="21"/>
        <end position="345"/>
    </location>
</feature>
<feature type="binding site" evidence="19">
    <location>
        <position position="469"/>
    </location>
    <ligand>
        <name>hydrogencarbonate</name>
        <dbReference type="ChEBI" id="CHEBI:17544"/>
        <label>1</label>
    </ligand>
</feature>
<dbReference type="GO" id="GO:0005615">
    <property type="term" value="C:extracellular space"/>
    <property type="evidence" value="ECO:0007669"/>
    <property type="project" value="InterPro"/>
</dbReference>
<evidence type="ECO:0000256" key="5">
    <source>
        <dbReference type="ARBA" id="ARBA00022496"/>
    </source>
</evidence>
<feature type="disulfide bond" evidence="21">
    <location>
        <begin position="184"/>
        <end position="193"/>
    </location>
</feature>
<evidence type="ECO:0000256" key="12">
    <source>
        <dbReference type="ARBA" id="ARBA00023065"/>
    </source>
</evidence>
<evidence type="ECO:0000256" key="8">
    <source>
        <dbReference type="ARBA" id="ARBA00022729"/>
    </source>
</evidence>
<evidence type="ECO:0000256" key="17">
    <source>
        <dbReference type="ARBA" id="ARBA00054140"/>
    </source>
</evidence>
<keyword evidence="3 18" id="KW-0813">Transport</keyword>
<comment type="similarity">
    <text evidence="18">Belongs to the transferrin family.</text>
</comment>
<reference evidence="24" key="2">
    <citation type="submission" date="2025-09" db="UniProtKB">
        <authorList>
            <consortium name="Ensembl"/>
        </authorList>
    </citation>
    <scope>IDENTIFICATION</scope>
</reference>
<name>A0AAY4C0W3_9TELE</name>
<keyword evidence="13" id="KW-0472">Membrane</keyword>
<dbReference type="GO" id="GO:0098552">
    <property type="term" value="C:side of membrane"/>
    <property type="evidence" value="ECO:0007669"/>
    <property type="project" value="UniProtKB-KW"/>
</dbReference>
<feature type="disulfide bond" evidence="21">
    <location>
        <begin position="34"/>
        <end position="52"/>
    </location>
</feature>
<keyword evidence="14 21" id="KW-1015">Disulfide bond</keyword>
<evidence type="ECO:0000256" key="21">
    <source>
        <dbReference type="PIRSR" id="PIRSR002549-4"/>
    </source>
</evidence>
<evidence type="ECO:0000256" key="1">
    <source>
        <dbReference type="ARBA" id="ARBA00004609"/>
    </source>
</evidence>
<keyword evidence="15" id="KW-0325">Glycoprotein</keyword>
<dbReference type="PANTHER" id="PTHR11485">
    <property type="entry name" value="TRANSFERRIN"/>
    <property type="match status" value="1"/>
</dbReference>
<organism evidence="24 25">
    <name type="scientific">Denticeps clupeoides</name>
    <name type="common">denticle herring</name>
    <dbReference type="NCBI Taxonomy" id="299321"/>
    <lineage>
        <taxon>Eukaryota</taxon>
        <taxon>Metazoa</taxon>
        <taxon>Chordata</taxon>
        <taxon>Craniata</taxon>
        <taxon>Vertebrata</taxon>
        <taxon>Euteleostomi</taxon>
        <taxon>Actinopterygii</taxon>
        <taxon>Neopterygii</taxon>
        <taxon>Teleostei</taxon>
        <taxon>Clupei</taxon>
        <taxon>Clupeiformes</taxon>
        <taxon>Denticipitoidei</taxon>
        <taxon>Denticipitidae</taxon>
        <taxon>Denticeps</taxon>
    </lineage>
</organism>
<keyword evidence="16" id="KW-0449">Lipoprotein</keyword>
<dbReference type="Pfam" id="PF00405">
    <property type="entry name" value="Transferrin"/>
    <property type="match status" value="2"/>
</dbReference>
<keyword evidence="8 22" id="KW-0732">Signal</keyword>
<dbReference type="PIRSF" id="PIRSF002549">
    <property type="entry name" value="Transferrin"/>
    <property type="match status" value="1"/>
</dbReference>
<comment type="subcellular location">
    <subcellularLocation>
        <location evidence="1">Cell membrane</location>
        <topology evidence="1">Lipid-anchor</topology>
        <topology evidence="1">GPI-anchor</topology>
    </subcellularLocation>
    <subcellularLocation>
        <location evidence="18">Secreted</location>
    </subcellularLocation>
</comment>
<dbReference type="PROSITE" id="PS00205">
    <property type="entry name" value="TRANSFERRIN_LIKE_1"/>
    <property type="match status" value="1"/>
</dbReference>
<reference evidence="24" key="1">
    <citation type="submission" date="2025-08" db="UniProtKB">
        <authorList>
            <consortium name="Ensembl"/>
        </authorList>
    </citation>
    <scope>IDENTIFICATION</scope>
</reference>
<feature type="binding site" evidence="19">
    <location>
        <position position="467"/>
    </location>
    <ligand>
        <name>hydrogencarbonate</name>
        <dbReference type="ChEBI" id="CHEBI:17544"/>
        <label>1</label>
    </ligand>
</feature>
<dbReference type="Gene3D" id="3.40.190.10">
    <property type="entry name" value="Periplasmic binding protein-like II"/>
    <property type="match status" value="4"/>
</dbReference>
<feature type="binding site" evidence="19">
    <location>
        <position position="134"/>
    </location>
    <ligand>
        <name>hydrogencarbonate</name>
        <dbReference type="ChEBI" id="CHEBI:17544"/>
        <label>1</label>
    </ligand>
</feature>
<dbReference type="PRINTS" id="PR00422">
    <property type="entry name" value="TRANSFERRIN"/>
</dbReference>
<dbReference type="FunFam" id="3.40.190.10:FF:000108">
    <property type="entry name" value="melanotransferrin"/>
    <property type="match status" value="2"/>
</dbReference>
<feature type="binding site" evidence="19">
    <location>
        <position position="136"/>
    </location>
    <ligand>
        <name>hydrogencarbonate</name>
        <dbReference type="ChEBI" id="CHEBI:17544"/>
        <label>1</label>
    </ligand>
</feature>
<comment type="function">
    <text evidence="18">Transferrins are iron binding transport proteins which bind Fe(3+) ion in association with the binding of an anion, usually bicarbonate.</text>
</comment>
<dbReference type="Proteomes" id="UP000694580">
    <property type="component" value="Unplaced"/>
</dbReference>
<keyword evidence="7 18" id="KW-0479">Metal-binding</keyword>